<dbReference type="EMBL" id="JAJEPW010000036">
    <property type="protein sequence ID" value="MCC2130128.1"/>
    <property type="molecule type" value="Genomic_DNA"/>
</dbReference>
<sequence>MDLTEKCLESREVYKGRVLRLRVDTVALPNGKTSLREVVEHPGGVGILALDENGCVPMVTQYRYAFSRTLLEIPAGKREPGEEPFVTAQRELKEEVGATAADWQPLGQIIASPGCYDEVLHLYLARGLTFGDTHPDEDEFLSVRRIPFQELVQRCLSGEIQDGKTVTAVLKAKFLLGL</sequence>
<dbReference type="SUPFAM" id="SSF55811">
    <property type="entry name" value="Nudix"/>
    <property type="match status" value="1"/>
</dbReference>
<name>A0AAE3DDK5_9FIRM</name>
<dbReference type="PANTHER" id="PTHR11839">
    <property type="entry name" value="UDP/ADP-SUGAR PYROPHOSPHATASE"/>
    <property type="match status" value="1"/>
</dbReference>
<dbReference type="GO" id="GO:0019693">
    <property type="term" value="P:ribose phosphate metabolic process"/>
    <property type="evidence" value="ECO:0007669"/>
    <property type="project" value="TreeGrafter"/>
</dbReference>
<evidence type="ECO:0000256" key="2">
    <source>
        <dbReference type="ARBA" id="ARBA00022801"/>
    </source>
</evidence>
<comment type="caution">
    <text evidence="4">The sequence shown here is derived from an EMBL/GenBank/DDBJ whole genome shotgun (WGS) entry which is preliminary data.</text>
</comment>
<dbReference type="PANTHER" id="PTHR11839:SF18">
    <property type="entry name" value="NUDIX HYDROLASE DOMAIN-CONTAINING PROTEIN"/>
    <property type="match status" value="1"/>
</dbReference>
<dbReference type="PROSITE" id="PS00893">
    <property type="entry name" value="NUDIX_BOX"/>
    <property type="match status" value="1"/>
</dbReference>
<dbReference type="PROSITE" id="PS51462">
    <property type="entry name" value="NUDIX"/>
    <property type="match status" value="1"/>
</dbReference>
<accession>A0AAE3DDK5</accession>
<dbReference type="Proteomes" id="UP001199319">
    <property type="component" value="Unassembled WGS sequence"/>
</dbReference>
<feature type="domain" description="Nudix hydrolase" evidence="3">
    <location>
        <begin position="40"/>
        <end position="168"/>
    </location>
</feature>
<protein>
    <submittedName>
        <fullName evidence="4">NUDIX hydrolase</fullName>
    </submittedName>
</protein>
<keyword evidence="5" id="KW-1185">Reference proteome</keyword>
<dbReference type="InterPro" id="IPR020084">
    <property type="entry name" value="NUDIX_hydrolase_CS"/>
</dbReference>
<evidence type="ECO:0000313" key="5">
    <source>
        <dbReference type="Proteomes" id="UP001199319"/>
    </source>
</evidence>
<dbReference type="Gene3D" id="3.90.79.10">
    <property type="entry name" value="Nucleoside Triphosphate Pyrophosphohydrolase"/>
    <property type="match status" value="1"/>
</dbReference>
<dbReference type="GO" id="GO:0005829">
    <property type="term" value="C:cytosol"/>
    <property type="evidence" value="ECO:0007669"/>
    <property type="project" value="TreeGrafter"/>
</dbReference>
<evidence type="ECO:0000259" key="3">
    <source>
        <dbReference type="PROSITE" id="PS51462"/>
    </source>
</evidence>
<dbReference type="GO" id="GO:0016787">
    <property type="term" value="F:hydrolase activity"/>
    <property type="evidence" value="ECO:0007669"/>
    <property type="project" value="UniProtKB-KW"/>
</dbReference>
<gene>
    <name evidence="4" type="ORF">LKD37_11485</name>
</gene>
<dbReference type="AlphaFoldDB" id="A0AAE3DDK5"/>
<dbReference type="GO" id="GO:0006753">
    <property type="term" value="P:nucleoside phosphate metabolic process"/>
    <property type="evidence" value="ECO:0007669"/>
    <property type="project" value="TreeGrafter"/>
</dbReference>
<evidence type="ECO:0000313" key="4">
    <source>
        <dbReference type="EMBL" id="MCC2130128.1"/>
    </source>
</evidence>
<comment type="cofactor">
    <cofactor evidence="1">
        <name>Mg(2+)</name>
        <dbReference type="ChEBI" id="CHEBI:18420"/>
    </cofactor>
</comment>
<evidence type="ECO:0000256" key="1">
    <source>
        <dbReference type="ARBA" id="ARBA00001946"/>
    </source>
</evidence>
<dbReference type="RefSeq" id="WP_302929350.1">
    <property type="nucleotide sequence ID" value="NZ_JAJEPW010000036.1"/>
</dbReference>
<organism evidence="4 5">
    <name type="scientific">Brotocaccenecus cirricatena</name>
    <dbReference type="NCBI Taxonomy" id="3064195"/>
    <lineage>
        <taxon>Bacteria</taxon>
        <taxon>Bacillati</taxon>
        <taxon>Bacillota</taxon>
        <taxon>Clostridia</taxon>
        <taxon>Eubacteriales</taxon>
        <taxon>Oscillospiraceae</taxon>
        <taxon>Brotocaccenecus</taxon>
    </lineage>
</organism>
<dbReference type="InterPro" id="IPR015797">
    <property type="entry name" value="NUDIX_hydrolase-like_dom_sf"/>
</dbReference>
<reference evidence="4" key="1">
    <citation type="submission" date="2021-10" db="EMBL/GenBank/DDBJ databases">
        <title>Anaerobic single-cell dispensing facilitates the cultivation of human gut bacteria.</title>
        <authorList>
            <person name="Afrizal A."/>
        </authorList>
    </citation>
    <scope>NUCLEOTIDE SEQUENCE</scope>
    <source>
        <strain evidence="4">CLA-AA-H272</strain>
    </source>
</reference>
<dbReference type="FunFam" id="3.90.79.10:FF:000024">
    <property type="entry name" value="ADP-ribose pyrophosphatase"/>
    <property type="match status" value="1"/>
</dbReference>
<dbReference type="Pfam" id="PF00293">
    <property type="entry name" value="NUDIX"/>
    <property type="match status" value="1"/>
</dbReference>
<proteinExistence type="predicted"/>
<dbReference type="InterPro" id="IPR000086">
    <property type="entry name" value="NUDIX_hydrolase_dom"/>
</dbReference>
<keyword evidence="2 4" id="KW-0378">Hydrolase</keyword>